<evidence type="ECO:0000313" key="1">
    <source>
        <dbReference type="EMBL" id="EEI94089.1"/>
    </source>
</evidence>
<proteinExistence type="predicted"/>
<accession>C2FSW5</accession>
<dbReference type="EMBL" id="ACHB01000007">
    <property type="protein sequence ID" value="EEI94089.1"/>
    <property type="molecule type" value="Genomic_DNA"/>
</dbReference>
<reference evidence="1 2" key="1">
    <citation type="submission" date="2009-01" db="EMBL/GenBank/DDBJ databases">
        <authorList>
            <person name="Qin X."/>
            <person name="Bachman B."/>
            <person name="Battles P."/>
            <person name="Bell A."/>
            <person name="Bess C."/>
            <person name="Bickham C."/>
            <person name="Chaboub L."/>
            <person name="Chen D."/>
            <person name="Coyle M."/>
            <person name="Deiros D.R."/>
            <person name="Dinh H."/>
            <person name="Forbes L."/>
            <person name="Fowler G."/>
            <person name="Francisco L."/>
            <person name="Fu Q."/>
            <person name="Gubbala S."/>
            <person name="Hale W."/>
            <person name="Han Y."/>
            <person name="Hemphill L."/>
            <person name="Highlander S.K."/>
            <person name="Hirani K."/>
            <person name="Hogues M."/>
            <person name="Jackson L."/>
            <person name="Jakkamsetti A."/>
            <person name="Javaid M."/>
            <person name="Jiang H."/>
            <person name="Korchina V."/>
            <person name="Kovar C."/>
            <person name="Lara F."/>
            <person name="Lee S."/>
            <person name="Mata R."/>
            <person name="Mathew T."/>
            <person name="Moen C."/>
            <person name="Morales K."/>
            <person name="Munidasa M."/>
            <person name="Nazareth L."/>
            <person name="Ngo R."/>
            <person name="Nguyen L."/>
            <person name="Okwuonu G."/>
            <person name="Ongeri F."/>
            <person name="Patil S."/>
            <person name="Petrosino J."/>
            <person name="Pham C."/>
            <person name="Pham P."/>
            <person name="Pu L.-L."/>
            <person name="Puazo M."/>
            <person name="Raj R."/>
            <person name="Reid J."/>
            <person name="Rouhana J."/>
            <person name="Saada N."/>
            <person name="Shang Y."/>
            <person name="Simmons D."/>
            <person name="Thornton R."/>
            <person name="Warren J."/>
            <person name="Weissenberger G."/>
            <person name="Zhang J."/>
            <person name="Zhang L."/>
            <person name="Zhou C."/>
            <person name="Zhu D."/>
            <person name="Muzny D."/>
            <person name="Worley K."/>
            <person name="Gibbs R."/>
        </authorList>
    </citation>
    <scope>NUCLEOTIDE SEQUENCE [LARGE SCALE GENOMIC DNA]</scope>
    <source>
        <strain evidence="1 2">ATCC 33300</strain>
    </source>
</reference>
<sequence length="364" mass="41875">MKNIDTINAFKTTIQETDFGVITRLVADVEVSAKDSILFGAKTLMTNYVYNENGTYNLIYTIINTDGVTESFAEDDGILPTLFLSPKEDNYVSIVPYDPDKELEISIPVFNRENTALPKGNRPFKGDFIGVSAQFSIFYDVDIWSDTKPDKMLAVEFKDNAIKKKHNIKVPLPRNNKICIENNEIHLLAKDGDRWLHRQIDEKGNVIRQRRIETKQRYFREILSLSFDRNSYLLTQTKGKIIVEVIDQNGAGNTVELMDITDPFFNTWQPVKVSENTFVTKFNGEFGNGWFTTRNDQLLEIFYSKGEKGYKNLLTNEVLQMDHENLVISGLNKTDDNSYAVVFYPMVDRTTKNKTLLILNRKIK</sequence>
<dbReference type="Proteomes" id="UP000006241">
    <property type="component" value="Unassembled WGS sequence"/>
</dbReference>
<protein>
    <submittedName>
        <fullName evidence="1">Uncharacterized protein</fullName>
    </submittedName>
</protein>
<gene>
    <name evidence="1" type="ORF">HMPREF0765_0421</name>
</gene>
<comment type="caution">
    <text evidence="1">The sequence shown here is derived from an EMBL/GenBank/DDBJ whole genome shotgun (WGS) entry which is preliminary data.</text>
</comment>
<dbReference type="RefSeq" id="WP_003011765.1">
    <property type="nucleotide sequence ID" value="NZ_GG668635.1"/>
</dbReference>
<evidence type="ECO:0000313" key="2">
    <source>
        <dbReference type="Proteomes" id="UP000006241"/>
    </source>
</evidence>
<organism evidence="1 2">
    <name type="scientific">Sphingobacterium spiritivorum ATCC 33300</name>
    <dbReference type="NCBI Taxonomy" id="525372"/>
    <lineage>
        <taxon>Bacteria</taxon>
        <taxon>Pseudomonadati</taxon>
        <taxon>Bacteroidota</taxon>
        <taxon>Sphingobacteriia</taxon>
        <taxon>Sphingobacteriales</taxon>
        <taxon>Sphingobacteriaceae</taxon>
        <taxon>Sphingobacterium</taxon>
    </lineage>
</organism>
<dbReference type="AlphaFoldDB" id="C2FSW5"/>
<name>C2FSW5_SPHSI</name>
<dbReference type="HOGENOM" id="CLU_789461_0_0_10"/>